<protein>
    <submittedName>
        <fullName evidence="2">Uncharacterized protein</fullName>
    </submittedName>
</protein>
<evidence type="ECO:0000313" key="3">
    <source>
        <dbReference type="Proteomes" id="UP000499080"/>
    </source>
</evidence>
<dbReference type="AlphaFoldDB" id="A0A4Y2FGT5"/>
<evidence type="ECO:0000256" key="1">
    <source>
        <dbReference type="SAM" id="MobiDB-lite"/>
    </source>
</evidence>
<dbReference type="EMBL" id="BGPR01000937">
    <property type="protein sequence ID" value="GBM40642.1"/>
    <property type="molecule type" value="Genomic_DNA"/>
</dbReference>
<sequence>MMKTPPDLPSPNLYTTPAEGRLTLDGFPDVHQGRIHNGSSVESGLESATLHEVTAAPNLTRRSCTIRFLSTGTTSEPVYTSSYMTSMYI</sequence>
<accession>A0A4Y2FGT5</accession>
<keyword evidence="3" id="KW-1185">Reference proteome</keyword>
<dbReference type="Proteomes" id="UP000499080">
    <property type="component" value="Unassembled WGS sequence"/>
</dbReference>
<evidence type="ECO:0000313" key="2">
    <source>
        <dbReference type="EMBL" id="GBM40642.1"/>
    </source>
</evidence>
<comment type="caution">
    <text evidence="2">The sequence shown here is derived from an EMBL/GenBank/DDBJ whole genome shotgun (WGS) entry which is preliminary data.</text>
</comment>
<organism evidence="2 3">
    <name type="scientific">Araneus ventricosus</name>
    <name type="common">Orbweaver spider</name>
    <name type="synonym">Epeira ventricosa</name>
    <dbReference type="NCBI Taxonomy" id="182803"/>
    <lineage>
        <taxon>Eukaryota</taxon>
        <taxon>Metazoa</taxon>
        <taxon>Ecdysozoa</taxon>
        <taxon>Arthropoda</taxon>
        <taxon>Chelicerata</taxon>
        <taxon>Arachnida</taxon>
        <taxon>Araneae</taxon>
        <taxon>Araneomorphae</taxon>
        <taxon>Entelegynae</taxon>
        <taxon>Araneoidea</taxon>
        <taxon>Araneidae</taxon>
        <taxon>Araneus</taxon>
    </lineage>
</organism>
<gene>
    <name evidence="2" type="ORF">AVEN_251009_1</name>
</gene>
<feature type="region of interest" description="Disordered" evidence="1">
    <location>
        <begin position="1"/>
        <end position="21"/>
    </location>
</feature>
<reference evidence="2 3" key="1">
    <citation type="journal article" date="2019" name="Sci. Rep.">
        <title>Orb-weaving spider Araneus ventricosus genome elucidates the spidroin gene catalogue.</title>
        <authorList>
            <person name="Kono N."/>
            <person name="Nakamura H."/>
            <person name="Ohtoshi R."/>
            <person name="Moran D.A.P."/>
            <person name="Shinohara A."/>
            <person name="Yoshida Y."/>
            <person name="Fujiwara M."/>
            <person name="Mori M."/>
            <person name="Tomita M."/>
            <person name="Arakawa K."/>
        </authorList>
    </citation>
    <scope>NUCLEOTIDE SEQUENCE [LARGE SCALE GENOMIC DNA]</scope>
</reference>
<proteinExistence type="predicted"/>
<name>A0A4Y2FGT5_ARAVE</name>